<gene>
    <name evidence="3" type="primary">dpaA</name>
    <name evidence="3" type="ORF">bsdtb5_18920</name>
</gene>
<dbReference type="EMBL" id="AP024169">
    <property type="protein sequence ID" value="BCN30597.1"/>
    <property type="molecule type" value="Genomic_DNA"/>
</dbReference>
<dbReference type="RefSeq" id="WP_271715805.1">
    <property type="nucleotide sequence ID" value="NZ_AP024169.1"/>
</dbReference>
<accession>A0A7R7EKR8</accession>
<dbReference type="SUPFAM" id="SSF51735">
    <property type="entry name" value="NAD(P)-binding Rossmann-fold domains"/>
    <property type="match status" value="1"/>
</dbReference>
<dbReference type="Pfam" id="PF16924">
    <property type="entry name" value="DpaA_N"/>
    <property type="match status" value="1"/>
</dbReference>
<dbReference type="KEGG" id="ahb:bsdtb5_18920"/>
<dbReference type="Gene3D" id="3.40.50.720">
    <property type="entry name" value="NAD(P)-binding Rossmann-like Domain"/>
    <property type="match status" value="1"/>
</dbReference>
<protein>
    <submittedName>
        <fullName evidence="3">Dipicolinate synthase subunit A</fullName>
    </submittedName>
</protein>
<dbReference type="InterPro" id="IPR006151">
    <property type="entry name" value="Shikm_DH/Glu-tRNA_Rdtase"/>
</dbReference>
<keyword evidence="4" id="KW-1185">Reference proteome</keyword>
<proteinExistence type="predicted"/>
<reference evidence="3 4" key="1">
    <citation type="submission" date="2020-11" db="EMBL/GenBank/DDBJ databases">
        <title>Draft genome sequencing of a Lachnospiraceae strain isolated from anoxic soil subjected to BSD treatment.</title>
        <authorList>
            <person name="Uek A."/>
            <person name="Tonouchi A."/>
        </authorList>
    </citation>
    <scope>NUCLEOTIDE SEQUENCE [LARGE SCALE GENOMIC DNA]</scope>
    <source>
        <strain evidence="3 4">TB5</strain>
    </source>
</reference>
<feature type="domain" description="Dipicolinate synthase subunit A N-terminal" evidence="2">
    <location>
        <begin position="7"/>
        <end position="121"/>
    </location>
</feature>
<evidence type="ECO:0000259" key="1">
    <source>
        <dbReference type="Pfam" id="PF01488"/>
    </source>
</evidence>
<evidence type="ECO:0000313" key="3">
    <source>
        <dbReference type="EMBL" id="BCN30597.1"/>
    </source>
</evidence>
<organism evidence="3 4">
    <name type="scientific">Anaeromicropila herbilytica</name>
    <dbReference type="NCBI Taxonomy" id="2785025"/>
    <lineage>
        <taxon>Bacteria</taxon>
        <taxon>Bacillati</taxon>
        <taxon>Bacillota</taxon>
        <taxon>Clostridia</taxon>
        <taxon>Lachnospirales</taxon>
        <taxon>Lachnospiraceae</taxon>
        <taxon>Anaeromicropila</taxon>
    </lineage>
</organism>
<evidence type="ECO:0000313" key="4">
    <source>
        <dbReference type="Proteomes" id="UP000595897"/>
    </source>
</evidence>
<dbReference type="Pfam" id="PF01488">
    <property type="entry name" value="Shikimate_DH"/>
    <property type="match status" value="1"/>
</dbReference>
<feature type="domain" description="Quinate/shikimate 5-dehydrogenase/glutamyl-tRNA reductase" evidence="1">
    <location>
        <begin position="144"/>
        <end position="241"/>
    </location>
</feature>
<evidence type="ECO:0000259" key="2">
    <source>
        <dbReference type="Pfam" id="PF16924"/>
    </source>
</evidence>
<dbReference type="NCBIfam" id="NF006162">
    <property type="entry name" value="PRK08306.1"/>
    <property type="match status" value="1"/>
</dbReference>
<name>A0A7R7EKR8_9FIRM</name>
<dbReference type="InterPro" id="IPR031629">
    <property type="entry name" value="DpaA_N"/>
</dbReference>
<sequence>MQNHYDIAIIGGDLRQVYMANLLLEKGAKVIVYGLCSEILSDSICKASSLLDAVQKSDTILGPIPLSRDQIHINSTEPHEDLTIEHLFETLTSKHVFIAGDMSQRITKYLNENKIELHDFMKMNEVSILNSISTAEGTILEAVKNSTINLHGSKCLILGFGKCAKILASKLKGLDASITIAARKNEDRYLAKAYGYSALAITDLKSEIHEYDFIFNTVPALLLDYNLLTLVNKSVTIIDIASAPGGVNYGAANELNINAKLCLGLPGKYAPRTSAKILVDVITHFNREEFSSNQSHD</sequence>
<dbReference type="AlphaFoldDB" id="A0A7R7EKR8"/>
<dbReference type="InterPro" id="IPR036291">
    <property type="entry name" value="NAD(P)-bd_dom_sf"/>
</dbReference>
<dbReference type="Proteomes" id="UP000595897">
    <property type="component" value="Chromosome"/>
</dbReference>